<sequence length="395" mass="44953">MEGILALGHFCETHGPCVVLSTQRCKGDPEQGPHSLTVPWCEACQSLELDQALVSRDEYCIYVTTRTPLQQDLAFLLKQATVRSLSCEQEGTLYFGDNERGHVISHSFTVHDSLARGFLRKYTILMLMRDKLHLLNKWTFLLKHIKDIAGILNEYSAKVNEEEQLQRPQRSVRQAQNQPNNTGRSLSQLTGKPAIYAHLHLWFAWLLGCQIIVEKPFSSNLPVPKPSSLLRTLFQEIGQEKFKLIALCILTGKTVDASDPNMLETLYSMLPDPNWVQKADKSKYCKIRKENNWLIDSNVLNPGKTSTLQNEIENALGDARLTESALEPQLTSIVMHWLHIARVLSWCPQMDLKLLQSLNVQKHDIPVLIYWTLNCSDCDKHDSIVKSLYNIYGVS</sequence>
<dbReference type="PANTHER" id="PTHR31441:SF2">
    <property type="entry name" value="FOLLICULIN"/>
    <property type="match status" value="1"/>
</dbReference>
<name>A0ABM1MN65_NICVS</name>
<proteinExistence type="predicted"/>
<feature type="domain" description="UDENN FLCN/SMCR8-type" evidence="2">
    <location>
        <begin position="44"/>
        <end position="395"/>
    </location>
</feature>
<keyword evidence="3" id="KW-1185">Reference proteome</keyword>
<dbReference type="Proteomes" id="UP000695000">
    <property type="component" value="Unplaced"/>
</dbReference>
<evidence type="ECO:0000256" key="1">
    <source>
        <dbReference type="SAM" id="MobiDB-lite"/>
    </source>
</evidence>
<organism evidence="3 4">
    <name type="scientific">Nicrophorus vespilloides</name>
    <name type="common">Boreal carrion beetle</name>
    <dbReference type="NCBI Taxonomy" id="110193"/>
    <lineage>
        <taxon>Eukaryota</taxon>
        <taxon>Metazoa</taxon>
        <taxon>Ecdysozoa</taxon>
        <taxon>Arthropoda</taxon>
        <taxon>Hexapoda</taxon>
        <taxon>Insecta</taxon>
        <taxon>Pterygota</taxon>
        <taxon>Neoptera</taxon>
        <taxon>Endopterygota</taxon>
        <taxon>Coleoptera</taxon>
        <taxon>Polyphaga</taxon>
        <taxon>Staphyliniformia</taxon>
        <taxon>Silphidae</taxon>
        <taxon>Nicrophorinae</taxon>
        <taxon>Nicrophorus</taxon>
    </lineage>
</organism>
<dbReference type="RefSeq" id="XP_017776015.1">
    <property type="nucleotide sequence ID" value="XM_017920526.1"/>
</dbReference>
<dbReference type="InterPro" id="IPR021713">
    <property type="entry name" value="Folliculin"/>
</dbReference>
<dbReference type="GeneID" id="108562250"/>
<dbReference type="InterPro" id="IPR037520">
    <property type="entry name" value="Folliculin/SMCR8_longin"/>
</dbReference>
<dbReference type="PANTHER" id="PTHR31441">
    <property type="entry name" value="FOLLICULIN FAMILY MEMBER"/>
    <property type="match status" value="1"/>
</dbReference>
<accession>A0ABM1MN65</accession>
<feature type="compositionally biased region" description="Polar residues" evidence="1">
    <location>
        <begin position="166"/>
        <end position="185"/>
    </location>
</feature>
<dbReference type="InterPro" id="IPR037521">
    <property type="entry name" value="FLCN/SMCR8_DENN"/>
</dbReference>
<dbReference type="InterPro" id="IPR044886">
    <property type="entry name" value="FLCN_DENN_C_sf"/>
</dbReference>
<evidence type="ECO:0000259" key="2">
    <source>
        <dbReference type="PROSITE" id="PS51834"/>
    </source>
</evidence>
<evidence type="ECO:0000313" key="4">
    <source>
        <dbReference type="RefSeq" id="XP_017776015.1"/>
    </source>
</evidence>
<reference evidence="4" key="1">
    <citation type="submission" date="2025-08" db="UniProtKB">
        <authorList>
            <consortium name="RefSeq"/>
        </authorList>
    </citation>
    <scope>IDENTIFICATION</scope>
    <source>
        <tissue evidence="4">Whole Larva</tissue>
    </source>
</reference>
<dbReference type="Gene3D" id="1.10.10.1730">
    <property type="entry name" value="Folliculin"/>
    <property type="match status" value="1"/>
</dbReference>
<evidence type="ECO:0000313" key="3">
    <source>
        <dbReference type="Proteomes" id="UP000695000"/>
    </source>
</evidence>
<protein>
    <submittedName>
        <fullName evidence="4">Folliculin</fullName>
    </submittedName>
</protein>
<gene>
    <name evidence="4" type="primary">LOC108562250</name>
</gene>
<feature type="region of interest" description="Disordered" evidence="1">
    <location>
        <begin position="162"/>
        <end position="185"/>
    </location>
</feature>
<dbReference type="Pfam" id="PF11704">
    <property type="entry name" value="Folliculin"/>
    <property type="match status" value="1"/>
</dbReference>
<dbReference type="PROSITE" id="PS51834">
    <property type="entry name" value="DENN_FLCN_SMCR8"/>
    <property type="match status" value="1"/>
</dbReference>